<dbReference type="InterPro" id="IPR012677">
    <property type="entry name" value="Nucleotide-bd_a/b_plait_sf"/>
</dbReference>
<dbReference type="Gene3D" id="3.30.70.330">
    <property type="match status" value="1"/>
</dbReference>
<dbReference type="Pfam" id="PF00076">
    <property type="entry name" value="RRM_1"/>
    <property type="match status" value="1"/>
</dbReference>
<reference evidence="7 8" key="1">
    <citation type="journal article" name="Sci. Rep.">
        <title>Genome-scale phylogenetic analyses confirm Olpidium as the closest living zoosporic fungus to the non-flagellated, terrestrial fungi.</title>
        <authorList>
            <person name="Chang Y."/>
            <person name="Rochon D."/>
            <person name="Sekimoto S."/>
            <person name="Wang Y."/>
            <person name="Chovatia M."/>
            <person name="Sandor L."/>
            <person name="Salamov A."/>
            <person name="Grigoriev I.V."/>
            <person name="Stajich J.E."/>
            <person name="Spatafora J.W."/>
        </authorList>
    </citation>
    <scope>NUCLEOTIDE SEQUENCE [LARGE SCALE GENOMIC DNA]</scope>
    <source>
        <strain evidence="7">S191</strain>
    </source>
</reference>
<comment type="subcellular location">
    <subcellularLocation>
        <location evidence="1">Nucleus</location>
        <location evidence="1">Nucleolus</location>
    </subcellularLocation>
</comment>
<evidence type="ECO:0000256" key="1">
    <source>
        <dbReference type="ARBA" id="ARBA00004604"/>
    </source>
</evidence>
<feature type="compositionally biased region" description="Basic and acidic residues" evidence="5">
    <location>
        <begin position="146"/>
        <end position="156"/>
    </location>
</feature>
<dbReference type="SMART" id="SM00360">
    <property type="entry name" value="RRM"/>
    <property type="match status" value="1"/>
</dbReference>
<evidence type="ECO:0000256" key="5">
    <source>
        <dbReference type="SAM" id="MobiDB-lite"/>
    </source>
</evidence>
<feature type="compositionally biased region" description="Low complexity" evidence="5">
    <location>
        <begin position="40"/>
        <end position="49"/>
    </location>
</feature>
<evidence type="ECO:0000256" key="4">
    <source>
        <dbReference type="PROSITE-ProRule" id="PRU00176"/>
    </source>
</evidence>
<gene>
    <name evidence="7" type="ORF">BJ554DRAFT_6454</name>
</gene>
<feature type="domain" description="RRM" evidence="6">
    <location>
        <begin position="224"/>
        <end position="302"/>
    </location>
</feature>
<feature type="region of interest" description="Disordered" evidence="5">
    <location>
        <begin position="25"/>
        <end position="190"/>
    </location>
</feature>
<feature type="compositionally biased region" description="Acidic residues" evidence="5">
    <location>
        <begin position="162"/>
        <end position="171"/>
    </location>
</feature>
<protein>
    <recommendedName>
        <fullName evidence="6">RRM domain-containing protein</fullName>
    </recommendedName>
</protein>
<dbReference type="CDD" id="cd12307">
    <property type="entry name" value="RRM_NIFK_like"/>
    <property type="match status" value="1"/>
</dbReference>
<dbReference type="InterPro" id="IPR035979">
    <property type="entry name" value="RBD_domain_sf"/>
</dbReference>
<organism evidence="7 8">
    <name type="scientific">Olpidium bornovanus</name>
    <dbReference type="NCBI Taxonomy" id="278681"/>
    <lineage>
        <taxon>Eukaryota</taxon>
        <taxon>Fungi</taxon>
        <taxon>Fungi incertae sedis</taxon>
        <taxon>Olpidiomycota</taxon>
        <taxon>Olpidiomycotina</taxon>
        <taxon>Olpidiomycetes</taxon>
        <taxon>Olpidiales</taxon>
        <taxon>Olpidiaceae</taxon>
        <taxon>Olpidium</taxon>
    </lineage>
</organism>
<dbReference type="PANTHER" id="PTHR46754">
    <property type="entry name" value="MKI67 FHA DOMAIN-INTERACTING NUCLEOLAR PHOSPHOPROTEIN"/>
    <property type="match status" value="1"/>
</dbReference>
<dbReference type="GO" id="GO:0005730">
    <property type="term" value="C:nucleolus"/>
    <property type="evidence" value="ECO:0007669"/>
    <property type="project" value="UniProtKB-SubCell"/>
</dbReference>
<evidence type="ECO:0000313" key="7">
    <source>
        <dbReference type="EMBL" id="KAG5463562.1"/>
    </source>
</evidence>
<sequence length="368" mass="39969">MPSEEHRRSSASRARKPLLAVNTAAAAASVVPKKRREPSAAKTAAAASAVPKKRREPSAAKTAAAASAVPKKRRRNDFAEEAEDGAAAGATPGDADKDSSADEVDRAVALGDALFAGCDEPKSGSDEDAELSFGENASENDDGGEEKELSRRDLLKGIDVSDSSDGEDSSDDERAQESRTGGAHNGARKTDKLDVFAQGHQVIALDSSKKKLQAVEPVSNAKRGVVYLGRIPPGFYEEQMRDYFSQFGEVTRLRLARNKKTGRSKQYAFLEFRSEDVANIICDTMHNYLLSGRLLQCKLIPAASVHPKTFVGAGRRYRVTDHYAAARKQHNAEKTQKGIRAAFEKERAAAKKKTERLRRSGIDYQFDG</sequence>
<dbReference type="AlphaFoldDB" id="A0A8H8A298"/>
<name>A0A8H8A298_9FUNG</name>
<comment type="caution">
    <text evidence="7">The sequence shown here is derived from an EMBL/GenBank/DDBJ whole genome shotgun (WGS) entry which is preliminary data.</text>
</comment>
<dbReference type="SUPFAM" id="SSF54928">
    <property type="entry name" value="RNA-binding domain, RBD"/>
    <property type="match status" value="1"/>
</dbReference>
<evidence type="ECO:0000313" key="8">
    <source>
        <dbReference type="Proteomes" id="UP000673691"/>
    </source>
</evidence>
<keyword evidence="8" id="KW-1185">Reference proteome</keyword>
<feature type="compositionally biased region" description="Basic and acidic residues" evidence="5">
    <location>
        <begin position="94"/>
        <end position="106"/>
    </location>
</feature>
<dbReference type="OrthoDB" id="21467at2759"/>
<evidence type="ECO:0000256" key="3">
    <source>
        <dbReference type="ARBA" id="ARBA00023242"/>
    </source>
</evidence>
<dbReference type="PROSITE" id="PS50102">
    <property type="entry name" value="RRM"/>
    <property type="match status" value="1"/>
</dbReference>
<evidence type="ECO:0000256" key="2">
    <source>
        <dbReference type="ARBA" id="ARBA00022884"/>
    </source>
</evidence>
<keyword evidence="2 4" id="KW-0694">RNA-binding</keyword>
<dbReference type="InterPro" id="IPR000504">
    <property type="entry name" value="RRM_dom"/>
</dbReference>
<evidence type="ECO:0000259" key="6">
    <source>
        <dbReference type="PROSITE" id="PS50102"/>
    </source>
</evidence>
<feature type="compositionally biased region" description="Low complexity" evidence="5">
    <location>
        <begin position="59"/>
        <end position="69"/>
    </location>
</feature>
<dbReference type="Proteomes" id="UP000673691">
    <property type="component" value="Unassembled WGS sequence"/>
</dbReference>
<proteinExistence type="predicted"/>
<dbReference type="GO" id="GO:0003723">
    <property type="term" value="F:RNA binding"/>
    <property type="evidence" value="ECO:0007669"/>
    <property type="project" value="UniProtKB-UniRule"/>
</dbReference>
<keyword evidence="3" id="KW-0539">Nucleus</keyword>
<accession>A0A8H8A298</accession>
<dbReference type="EMBL" id="JAEFCI010000415">
    <property type="protein sequence ID" value="KAG5463562.1"/>
    <property type="molecule type" value="Genomic_DNA"/>
</dbReference>